<gene>
    <name evidence="1" type="ORF">BFW87_13020</name>
</gene>
<accession>A0A1T2YRM8</accession>
<dbReference type="Proteomes" id="UP000190965">
    <property type="component" value="Unassembled WGS sequence"/>
</dbReference>
<proteinExistence type="predicted"/>
<reference evidence="1 2" key="1">
    <citation type="submission" date="2016-12" db="EMBL/GenBank/DDBJ databases">
        <title>Draft genome sequences of seven strains of Pseudomonas fluorescens that produce 4-formylaminooxyvinylglycine.</title>
        <authorList>
            <person name="Okrent R.A."/>
            <person name="Manning V.A."/>
            <person name="Trippe K.M."/>
        </authorList>
    </citation>
    <scope>NUCLEOTIDE SEQUENCE [LARGE SCALE GENOMIC DNA]</scope>
    <source>
        <strain evidence="1 2">P5A</strain>
    </source>
</reference>
<dbReference type="AlphaFoldDB" id="A0A1T2YRM8"/>
<evidence type="ECO:0000313" key="2">
    <source>
        <dbReference type="Proteomes" id="UP000190965"/>
    </source>
</evidence>
<evidence type="ECO:0000313" key="1">
    <source>
        <dbReference type="EMBL" id="OPA94974.1"/>
    </source>
</evidence>
<sequence length="66" mass="7360">MCTSFQVQAVWQDMQGVARRLGLAGLLHGREGGSNFCSGAAYMRKGAEAFQAGEFRFYQRDQQLVQ</sequence>
<dbReference type="EMBL" id="MSDF01000016">
    <property type="protein sequence ID" value="OPA94974.1"/>
    <property type="molecule type" value="Genomic_DNA"/>
</dbReference>
<comment type="caution">
    <text evidence="1">The sequence shown here is derived from an EMBL/GenBank/DDBJ whole genome shotgun (WGS) entry which is preliminary data.</text>
</comment>
<protein>
    <submittedName>
        <fullName evidence="1">Uncharacterized protein</fullName>
    </submittedName>
</protein>
<name>A0A1T2YRM8_PSEFL</name>
<organism evidence="1 2">
    <name type="scientific">Pseudomonas fluorescens</name>
    <dbReference type="NCBI Taxonomy" id="294"/>
    <lineage>
        <taxon>Bacteria</taxon>
        <taxon>Pseudomonadati</taxon>
        <taxon>Pseudomonadota</taxon>
        <taxon>Gammaproteobacteria</taxon>
        <taxon>Pseudomonadales</taxon>
        <taxon>Pseudomonadaceae</taxon>
        <taxon>Pseudomonas</taxon>
    </lineage>
</organism>